<accession>A0A0R2KTH8</accession>
<proteinExistence type="predicted"/>
<dbReference type="PANTHER" id="PTHR14969:SF13">
    <property type="entry name" value="AT30094P"/>
    <property type="match status" value="1"/>
</dbReference>
<feature type="transmembrane region" description="Helical" evidence="1">
    <location>
        <begin position="196"/>
        <end position="215"/>
    </location>
</feature>
<gene>
    <name evidence="3" type="ORF">IV81_GL000997</name>
</gene>
<reference evidence="3 4" key="1">
    <citation type="journal article" date="2015" name="Genome Announc.">
        <title>Expanding the biotechnology potential of lactobacilli through comparative genomics of 213 strains and associated genera.</title>
        <authorList>
            <person name="Sun Z."/>
            <person name="Harris H.M."/>
            <person name="McCann A."/>
            <person name="Guo C."/>
            <person name="Argimon S."/>
            <person name="Zhang W."/>
            <person name="Yang X."/>
            <person name="Jeffery I.B."/>
            <person name="Cooney J.C."/>
            <person name="Kagawa T.F."/>
            <person name="Liu W."/>
            <person name="Song Y."/>
            <person name="Salvetti E."/>
            <person name="Wrobel A."/>
            <person name="Rasinkangas P."/>
            <person name="Parkhill J."/>
            <person name="Rea M.C."/>
            <person name="O'Sullivan O."/>
            <person name="Ritari J."/>
            <person name="Douillard F.P."/>
            <person name="Paul Ross R."/>
            <person name="Yang R."/>
            <person name="Briner A.E."/>
            <person name="Felis G.E."/>
            <person name="de Vos W.M."/>
            <person name="Barrangou R."/>
            <person name="Klaenhammer T.R."/>
            <person name="Caufield P.W."/>
            <person name="Cui Y."/>
            <person name="Zhang H."/>
            <person name="O'Toole P.W."/>
        </authorList>
    </citation>
    <scope>NUCLEOTIDE SEQUENCE [LARGE SCALE GENOMIC DNA]</scope>
    <source>
        <strain evidence="3 4">DSM 18001</strain>
    </source>
</reference>
<sequence length="224" mass="25631">MLKLSLKLKEKFMNNRSITNFILNLLPVSLFIILTALVSFKSSWVQFYDTSISSYIQSFRTPTLNSIVKMYTKIGNSIPFIIISLIVVGIFYLFKKYRVSLFLLTTIFLGTSANFLVKQLIRRDRPEFRLINIGGYSFPSGHSVAAMVLFGSLIVLTFRYIQKRSLRIFLTTLLIILMLLLALSRVYLNVHYPTDITAGLLLGLIVLQITSHVFFKEGVQQNVK</sequence>
<dbReference type="EMBL" id="JQBX01000029">
    <property type="protein sequence ID" value="KRN92825.1"/>
    <property type="molecule type" value="Genomic_DNA"/>
</dbReference>
<dbReference type="PATRIC" id="fig|331679.3.peg.1008"/>
<dbReference type="Gene3D" id="1.20.144.10">
    <property type="entry name" value="Phosphatidic acid phosphatase type 2/haloperoxidase"/>
    <property type="match status" value="2"/>
</dbReference>
<dbReference type="SUPFAM" id="SSF48317">
    <property type="entry name" value="Acid phosphatase/Vanadium-dependent haloperoxidase"/>
    <property type="match status" value="1"/>
</dbReference>
<keyword evidence="1" id="KW-0472">Membrane</keyword>
<dbReference type="Proteomes" id="UP000051859">
    <property type="component" value="Unassembled WGS sequence"/>
</dbReference>
<protein>
    <submittedName>
        <fullName evidence="3">Membrane-associated phospholipid phosphatase</fullName>
    </submittedName>
</protein>
<evidence type="ECO:0000313" key="4">
    <source>
        <dbReference type="Proteomes" id="UP000051859"/>
    </source>
</evidence>
<evidence type="ECO:0000259" key="2">
    <source>
        <dbReference type="SMART" id="SM00014"/>
    </source>
</evidence>
<comment type="caution">
    <text evidence="3">The sequence shown here is derived from an EMBL/GenBank/DDBJ whole genome shotgun (WGS) entry which is preliminary data.</text>
</comment>
<dbReference type="PANTHER" id="PTHR14969">
    <property type="entry name" value="SPHINGOSINE-1-PHOSPHATE PHOSPHOHYDROLASE"/>
    <property type="match status" value="1"/>
</dbReference>
<dbReference type="CDD" id="cd03392">
    <property type="entry name" value="PAP2_like_2"/>
    <property type="match status" value="1"/>
</dbReference>
<dbReference type="SMART" id="SM00014">
    <property type="entry name" value="acidPPc"/>
    <property type="match status" value="1"/>
</dbReference>
<feature type="transmembrane region" description="Helical" evidence="1">
    <location>
        <begin position="101"/>
        <end position="121"/>
    </location>
</feature>
<keyword evidence="1" id="KW-0812">Transmembrane</keyword>
<dbReference type="AlphaFoldDB" id="A0A0R2KTH8"/>
<dbReference type="InterPro" id="IPR036938">
    <property type="entry name" value="PAP2/HPO_sf"/>
</dbReference>
<evidence type="ECO:0000313" key="3">
    <source>
        <dbReference type="EMBL" id="KRN92825.1"/>
    </source>
</evidence>
<dbReference type="InterPro" id="IPR000326">
    <property type="entry name" value="PAP2/HPO"/>
</dbReference>
<dbReference type="STRING" id="331679.IV81_GL000997"/>
<name>A0A0R2KTH8_9LACO</name>
<organism evidence="3 4">
    <name type="scientific">Pediococcus stilesii</name>
    <dbReference type="NCBI Taxonomy" id="331679"/>
    <lineage>
        <taxon>Bacteria</taxon>
        <taxon>Bacillati</taxon>
        <taxon>Bacillota</taxon>
        <taxon>Bacilli</taxon>
        <taxon>Lactobacillales</taxon>
        <taxon>Lactobacillaceae</taxon>
        <taxon>Pediococcus</taxon>
    </lineage>
</organism>
<evidence type="ECO:0000256" key="1">
    <source>
        <dbReference type="SAM" id="Phobius"/>
    </source>
</evidence>
<dbReference type="Pfam" id="PF01569">
    <property type="entry name" value="PAP2"/>
    <property type="match status" value="1"/>
</dbReference>
<keyword evidence="1" id="KW-1133">Transmembrane helix</keyword>
<feature type="domain" description="Phosphatidic acid phosphatase type 2/haloperoxidase" evidence="2">
    <location>
        <begin position="99"/>
        <end position="211"/>
    </location>
</feature>
<feature type="transmembrane region" description="Helical" evidence="1">
    <location>
        <begin position="141"/>
        <end position="161"/>
    </location>
</feature>
<feature type="transmembrane region" description="Helical" evidence="1">
    <location>
        <begin position="168"/>
        <end position="190"/>
    </location>
</feature>
<keyword evidence="4" id="KW-1185">Reference proteome</keyword>
<feature type="transmembrane region" description="Helical" evidence="1">
    <location>
        <begin position="21"/>
        <end position="40"/>
    </location>
</feature>
<feature type="transmembrane region" description="Helical" evidence="1">
    <location>
        <begin position="74"/>
        <end position="94"/>
    </location>
</feature>